<feature type="compositionally biased region" description="Basic residues" evidence="1">
    <location>
        <begin position="222"/>
        <end position="232"/>
    </location>
</feature>
<accession>A0A422P053</accession>
<evidence type="ECO:0000313" key="2">
    <source>
        <dbReference type="EMBL" id="RNF11088.1"/>
    </source>
</evidence>
<evidence type="ECO:0000313" key="3">
    <source>
        <dbReference type="Proteomes" id="UP000284403"/>
    </source>
</evidence>
<dbReference type="GeneID" id="40320309"/>
<feature type="region of interest" description="Disordered" evidence="1">
    <location>
        <begin position="214"/>
        <end position="265"/>
    </location>
</feature>
<reference evidence="2 3" key="1">
    <citation type="journal article" date="2018" name="BMC Genomics">
        <title>Genomic comparison of Trypanosoma conorhini and Trypanosoma rangeli to Trypanosoma cruzi strains of high and low virulence.</title>
        <authorList>
            <person name="Bradwell K.R."/>
            <person name="Koparde V.N."/>
            <person name="Matveyev A.V."/>
            <person name="Serrano M.G."/>
            <person name="Alves J.M."/>
            <person name="Parikh H."/>
            <person name="Huang B."/>
            <person name="Lee V."/>
            <person name="Espinosa-Alvarez O."/>
            <person name="Ortiz P.A."/>
            <person name="Costa-Martins A.G."/>
            <person name="Teixeira M.M."/>
            <person name="Buck G.A."/>
        </authorList>
    </citation>
    <scope>NUCLEOTIDE SEQUENCE [LARGE SCALE GENOMIC DNA]</scope>
    <source>
        <strain evidence="2 3">025E</strain>
    </source>
</reference>
<feature type="region of interest" description="Disordered" evidence="1">
    <location>
        <begin position="115"/>
        <end position="144"/>
    </location>
</feature>
<feature type="compositionally biased region" description="Polar residues" evidence="1">
    <location>
        <begin position="119"/>
        <end position="137"/>
    </location>
</feature>
<sequence length="517" mass="58092">MEARPSASGRRPSTASSQLRSMALANSTAMGTSSGGPLRQRLRGSRINKNILCSKVMYADDSDLMVSLMQQACPRFPENAKRPSGSESCEQTETDSQLYIKALSRGLDEALVRKRKTNAKSQSASKESVASWVQSGNAPSATPAATATATATAAAAAAGGEKGALEVWMEGQRAKQRVTRSAEPFSKNRSLVIAINNGRFPRDANAPISEAARKWEKAQQPLHRRRNHRERPRQKVEEEEDDDGVGEERKRQEASLSSPKGCNGFPTLLERLKREPVQSWRLIHNLTEEPASPVKGRRELTGCRTVDSMFVERLRHKFDYVSYKEQFDLDKSLAARDVCRFMVMRHETSTNGQPPLRALANMFQRNRARFSATKRELPPGPGEAFLWRSVWMRRANEIALEEERRRIIDGIQAFELRVPAASLSKEAVDGMQKDIVKLLKQWPCSYRKRHIFTKFNFVEWVRERNKLSPTAGTQQQQCHGLAESMASRAEALFIEHVLTLLPEDKGVHVTRRPATAQ</sequence>
<dbReference type="OrthoDB" id="251651at2759"/>
<gene>
    <name evidence="2" type="ORF">Tco025E_06698</name>
</gene>
<dbReference type="Proteomes" id="UP000284403">
    <property type="component" value="Unassembled WGS sequence"/>
</dbReference>
<evidence type="ECO:0000256" key="1">
    <source>
        <dbReference type="SAM" id="MobiDB-lite"/>
    </source>
</evidence>
<protein>
    <submittedName>
        <fullName evidence="2">Putative DNA repair protein RAD2</fullName>
    </submittedName>
</protein>
<proteinExistence type="predicted"/>
<dbReference type="AlphaFoldDB" id="A0A422P053"/>
<dbReference type="EMBL" id="MKKU01000468">
    <property type="protein sequence ID" value="RNF11088.1"/>
    <property type="molecule type" value="Genomic_DNA"/>
</dbReference>
<comment type="caution">
    <text evidence="2">The sequence shown here is derived from an EMBL/GenBank/DDBJ whole genome shotgun (WGS) entry which is preliminary data.</text>
</comment>
<dbReference type="RefSeq" id="XP_029226321.1">
    <property type="nucleotide sequence ID" value="XM_029373573.1"/>
</dbReference>
<keyword evidence="3" id="KW-1185">Reference proteome</keyword>
<name>A0A422P053_9TRYP</name>
<organism evidence="2 3">
    <name type="scientific">Trypanosoma conorhini</name>
    <dbReference type="NCBI Taxonomy" id="83891"/>
    <lineage>
        <taxon>Eukaryota</taxon>
        <taxon>Discoba</taxon>
        <taxon>Euglenozoa</taxon>
        <taxon>Kinetoplastea</taxon>
        <taxon>Metakinetoplastina</taxon>
        <taxon>Trypanosomatida</taxon>
        <taxon>Trypanosomatidae</taxon>
        <taxon>Trypanosoma</taxon>
    </lineage>
</organism>